<proteinExistence type="predicted"/>
<evidence type="ECO:0000313" key="1">
    <source>
        <dbReference type="EMBL" id="KAG0410957.1"/>
    </source>
</evidence>
<sequence length="213" mass="22716">MVGRLLLCDAAKKPPAFSILDLSSFRRHNPTEALVSTPSVTAQFKGNGRHPSIHPEASCMMRPGYARPRLFAFGCGVGVEADQWAGNVAPAAGSPADGRRTSRSSAQCLFACFGVPVFARAGACGTHPVNVTAAPTCEPRIAWAAATQLARERRVAARKRSSPAAATDDAVTGLKSSAISRRQCSPSLRVSAFFPKDIWPDRPKAMKIRETQI</sequence>
<protein>
    <submittedName>
        <fullName evidence="1">Uncharacterized protein</fullName>
    </submittedName>
</protein>
<keyword evidence="2" id="KW-1185">Reference proteome</keyword>
<dbReference type="Proteomes" id="UP000805193">
    <property type="component" value="Unassembled WGS sequence"/>
</dbReference>
<organism evidence="1 2">
    <name type="scientific">Ixodes persulcatus</name>
    <name type="common">Taiga tick</name>
    <dbReference type="NCBI Taxonomy" id="34615"/>
    <lineage>
        <taxon>Eukaryota</taxon>
        <taxon>Metazoa</taxon>
        <taxon>Ecdysozoa</taxon>
        <taxon>Arthropoda</taxon>
        <taxon>Chelicerata</taxon>
        <taxon>Arachnida</taxon>
        <taxon>Acari</taxon>
        <taxon>Parasitiformes</taxon>
        <taxon>Ixodida</taxon>
        <taxon>Ixodoidea</taxon>
        <taxon>Ixodidae</taxon>
        <taxon>Ixodinae</taxon>
        <taxon>Ixodes</taxon>
    </lineage>
</organism>
<name>A0AC60NV51_IXOPE</name>
<accession>A0AC60NV51</accession>
<comment type="caution">
    <text evidence="1">The sequence shown here is derived from an EMBL/GenBank/DDBJ whole genome shotgun (WGS) entry which is preliminary data.</text>
</comment>
<gene>
    <name evidence="1" type="ORF">HPB47_011932</name>
</gene>
<evidence type="ECO:0000313" key="2">
    <source>
        <dbReference type="Proteomes" id="UP000805193"/>
    </source>
</evidence>
<dbReference type="EMBL" id="JABSTQ010011471">
    <property type="protein sequence ID" value="KAG0410957.1"/>
    <property type="molecule type" value="Genomic_DNA"/>
</dbReference>
<reference evidence="1 2" key="1">
    <citation type="journal article" date="2020" name="Cell">
        <title>Large-Scale Comparative Analyses of Tick Genomes Elucidate Their Genetic Diversity and Vector Capacities.</title>
        <authorList>
            <consortium name="Tick Genome and Microbiome Consortium (TIGMIC)"/>
            <person name="Jia N."/>
            <person name="Wang J."/>
            <person name="Shi W."/>
            <person name="Du L."/>
            <person name="Sun Y."/>
            <person name="Zhan W."/>
            <person name="Jiang J.F."/>
            <person name="Wang Q."/>
            <person name="Zhang B."/>
            <person name="Ji P."/>
            <person name="Bell-Sakyi L."/>
            <person name="Cui X.M."/>
            <person name="Yuan T.T."/>
            <person name="Jiang B.G."/>
            <person name="Yang W.F."/>
            <person name="Lam T.T."/>
            <person name="Chang Q.C."/>
            <person name="Ding S.J."/>
            <person name="Wang X.J."/>
            <person name="Zhu J.G."/>
            <person name="Ruan X.D."/>
            <person name="Zhao L."/>
            <person name="Wei J.T."/>
            <person name="Ye R.Z."/>
            <person name="Que T.C."/>
            <person name="Du C.H."/>
            <person name="Zhou Y.H."/>
            <person name="Cheng J.X."/>
            <person name="Dai P.F."/>
            <person name="Guo W.B."/>
            <person name="Han X.H."/>
            <person name="Huang E.J."/>
            <person name="Li L.F."/>
            <person name="Wei W."/>
            <person name="Gao Y.C."/>
            <person name="Liu J.Z."/>
            <person name="Shao H.Z."/>
            <person name="Wang X."/>
            <person name="Wang C.C."/>
            <person name="Yang T.C."/>
            <person name="Huo Q.B."/>
            <person name="Li W."/>
            <person name="Chen H.Y."/>
            <person name="Chen S.E."/>
            <person name="Zhou L.G."/>
            <person name="Ni X.B."/>
            <person name="Tian J.H."/>
            <person name="Sheng Y."/>
            <person name="Liu T."/>
            <person name="Pan Y.S."/>
            <person name="Xia L.Y."/>
            <person name="Li J."/>
            <person name="Zhao F."/>
            <person name="Cao W.C."/>
        </authorList>
    </citation>
    <scope>NUCLEOTIDE SEQUENCE [LARGE SCALE GENOMIC DNA]</scope>
    <source>
        <strain evidence="1">Iper-2018</strain>
    </source>
</reference>